<evidence type="ECO:0000313" key="1">
    <source>
        <dbReference type="EMBL" id="OBX36985.1"/>
    </source>
</evidence>
<sequence>MMGFEDINLAIETRLYEWDGPPVAYDNVPAGQAVQDAQDAKEPWVRLTIQHGNSLTAGVGSSPCVRRAGSLYARFSPPSASAPSPHHRSPTHWRRICSTGELARLRRSLPA</sequence>
<dbReference type="Proteomes" id="UP000092504">
    <property type="component" value="Unassembled WGS sequence"/>
</dbReference>
<proteinExistence type="predicted"/>
<evidence type="ECO:0000313" key="2">
    <source>
        <dbReference type="Proteomes" id="UP000092504"/>
    </source>
</evidence>
<dbReference type="AlphaFoldDB" id="A0A1B8P3Y1"/>
<comment type="caution">
    <text evidence="1">The sequence shown here is derived from an EMBL/GenBank/DDBJ whole genome shotgun (WGS) entry which is preliminary data.</text>
</comment>
<name>A0A1B8P3Y1_HALEL</name>
<accession>A0A1B8P3Y1</accession>
<gene>
    <name evidence="1" type="ORF">A8U91_01333</name>
</gene>
<protein>
    <submittedName>
        <fullName evidence="1">Uncharacterized protein</fullName>
    </submittedName>
</protein>
<reference evidence="1 2" key="1">
    <citation type="submission" date="2016-06" db="EMBL/GenBank/DDBJ databases">
        <title>Genome sequence of halotolerant plant growth promoting strain of Halomonas elongata HEK1 isolated from salterns of Rann of Kutch, Gujarat, India.</title>
        <authorList>
            <person name="Gaba S."/>
            <person name="Singh R.N."/>
            <person name="Abrol S."/>
            <person name="Kaushik R."/>
            <person name="Saxena A.K."/>
        </authorList>
    </citation>
    <scope>NUCLEOTIDE SEQUENCE [LARGE SCALE GENOMIC DNA]</scope>
    <source>
        <strain evidence="1 2">HEK1</strain>
    </source>
</reference>
<organism evidence="1 2">
    <name type="scientific">Halomonas elongata</name>
    <dbReference type="NCBI Taxonomy" id="2746"/>
    <lineage>
        <taxon>Bacteria</taxon>
        <taxon>Pseudomonadati</taxon>
        <taxon>Pseudomonadota</taxon>
        <taxon>Gammaproteobacteria</taxon>
        <taxon>Oceanospirillales</taxon>
        <taxon>Halomonadaceae</taxon>
        <taxon>Halomonas</taxon>
    </lineage>
</organism>
<dbReference type="Gene3D" id="3.30.2000.20">
    <property type="match status" value="1"/>
</dbReference>
<dbReference type="EMBL" id="MAJD01000001">
    <property type="protein sequence ID" value="OBX36985.1"/>
    <property type="molecule type" value="Genomic_DNA"/>
</dbReference>